<evidence type="ECO:0000313" key="2">
    <source>
        <dbReference type="EMBL" id="RDX76399.1"/>
    </source>
</evidence>
<evidence type="ECO:0000313" key="3">
    <source>
        <dbReference type="Proteomes" id="UP000257109"/>
    </source>
</evidence>
<keyword evidence="1" id="KW-0472">Membrane</keyword>
<feature type="transmembrane region" description="Helical" evidence="1">
    <location>
        <begin position="6"/>
        <end position="26"/>
    </location>
</feature>
<accession>A0A371FDM3</accession>
<evidence type="ECO:0000256" key="1">
    <source>
        <dbReference type="SAM" id="Phobius"/>
    </source>
</evidence>
<comment type="caution">
    <text evidence="2">The sequence shown here is derived from an EMBL/GenBank/DDBJ whole genome shotgun (WGS) entry which is preliminary data.</text>
</comment>
<proteinExistence type="predicted"/>
<reference evidence="2" key="1">
    <citation type="submission" date="2018-05" db="EMBL/GenBank/DDBJ databases">
        <title>Draft genome of Mucuna pruriens seed.</title>
        <authorList>
            <person name="Nnadi N.E."/>
            <person name="Vos R."/>
            <person name="Hasami M.H."/>
            <person name="Devisetty U.K."/>
            <person name="Aguiy J.C."/>
        </authorList>
    </citation>
    <scope>NUCLEOTIDE SEQUENCE [LARGE SCALE GENOMIC DNA]</scope>
    <source>
        <strain evidence="2">JCA_2017</strain>
    </source>
</reference>
<keyword evidence="1" id="KW-1133">Transmembrane helix</keyword>
<sequence>MEYEYFYIDTAKLICVIGVLMANTMFTQKSSCLDAWKFGRREASKVDHPIHHLQFNSKIKYNRFSDLQKSLGSRLPNDSTPKMYGKSLTYCKYSI</sequence>
<feature type="non-terminal residue" evidence="2">
    <location>
        <position position="1"/>
    </location>
</feature>
<keyword evidence="1" id="KW-0812">Transmembrane</keyword>
<dbReference type="EMBL" id="QJKJ01009518">
    <property type="protein sequence ID" value="RDX76399.1"/>
    <property type="molecule type" value="Genomic_DNA"/>
</dbReference>
<gene>
    <name evidence="2" type="ORF">CR513_43610</name>
</gene>
<dbReference type="AlphaFoldDB" id="A0A371FDM3"/>
<keyword evidence="3" id="KW-1185">Reference proteome</keyword>
<protein>
    <submittedName>
        <fullName evidence="2">Uncharacterized protein</fullName>
    </submittedName>
</protein>
<organism evidence="2 3">
    <name type="scientific">Mucuna pruriens</name>
    <name type="common">Velvet bean</name>
    <name type="synonym">Dolichos pruriens</name>
    <dbReference type="NCBI Taxonomy" id="157652"/>
    <lineage>
        <taxon>Eukaryota</taxon>
        <taxon>Viridiplantae</taxon>
        <taxon>Streptophyta</taxon>
        <taxon>Embryophyta</taxon>
        <taxon>Tracheophyta</taxon>
        <taxon>Spermatophyta</taxon>
        <taxon>Magnoliopsida</taxon>
        <taxon>eudicotyledons</taxon>
        <taxon>Gunneridae</taxon>
        <taxon>Pentapetalae</taxon>
        <taxon>rosids</taxon>
        <taxon>fabids</taxon>
        <taxon>Fabales</taxon>
        <taxon>Fabaceae</taxon>
        <taxon>Papilionoideae</taxon>
        <taxon>50 kb inversion clade</taxon>
        <taxon>NPAAA clade</taxon>
        <taxon>indigoferoid/millettioid clade</taxon>
        <taxon>Phaseoleae</taxon>
        <taxon>Mucuna</taxon>
    </lineage>
</organism>
<dbReference type="OrthoDB" id="1927611at2759"/>
<dbReference type="Proteomes" id="UP000257109">
    <property type="component" value="Unassembled WGS sequence"/>
</dbReference>
<name>A0A371FDM3_MUCPR</name>